<dbReference type="AlphaFoldDB" id="T1JM04"/>
<dbReference type="PROSITE" id="PS50106">
    <property type="entry name" value="PDZ"/>
    <property type="match status" value="1"/>
</dbReference>
<proteinExistence type="predicted"/>
<dbReference type="SUPFAM" id="SSF50156">
    <property type="entry name" value="PDZ domain-like"/>
    <property type="match status" value="1"/>
</dbReference>
<organism evidence="2 3">
    <name type="scientific">Strigamia maritima</name>
    <name type="common">European centipede</name>
    <name type="synonym">Geophilus maritimus</name>
    <dbReference type="NCBI Taxonomy" id="126957"/>
    <lineage>
        <taxon>Eukaryota</taxon>
        <taxon>Metazoa</taxon>
        <taxon>Ecdysozoa</taxon>
        <taxon>Arthropoda</taxon>
        <taxon>Myriapoda</taxon>
        <taxon>Chilopoda</taxon>
        <taxon>Pleurostigmophora</taxon>
        <taxon>Geophilomorpha</taxon>
        <taxon>Linotaeniidae</taxon>
        <taxon>Strigamia</taxon>
    </lineage>
</organism>
<sequence>MGNTNCDVRNSALPAAANNVPHQAHNNLFRKLKKKKKTTINSGVCLYDNYLHNFPELEAGDVILEVNDKEVVALTTKEVLKCLRLSSDIVNLKLKK</sequence>
<name>T1JM04_STRMM</name>
<reference evidence="3" key="1">
    <citation type="submission" date="2011-05" db="EMBL/GenBank/DDBJ databases">
        <authorList>
            <person name="Richards S.R."/>
            <person name="Qu J."/>
            <person name="Jiang H."/>
            <person name="Jhangiani S.N."/>
            <person name="Agravi P."/>
            <person name="Goodspeed R."/>
            <person name="Gross S."/>
            <person name="Mandapat C."/>
            <person name="Jackson L."/>
            <person name="Mathew T."/>
            <person name="Pu L."/>
            <person name="Thornton R."/>
            <person name="Saada N."/>
            <person name="Wilczek-Boney K.B."/>
            <person name="Lee S."/>
            <person name="Kovar C."/>
            <person name="Wu Y."/>
            <person name="Scherer S.E."/>
            <person name="Worley K.C."/>
            <person name="Muzny D.M."/>
            <person name="Gibbs R."/>
        </authorList>
    </citation>
    <scope>NUCLEOTIDE SEQUENCE</scope>
    <source>
        <strain evidence="3">Brora</strain>
    </source>
</reference>
<evidence type="ECO:0000313" key="2">
    <source>
        <dbReference type="EnsemblMetazoa" id="SMAR014884-PA"/>
    </source>
</evidence>
<dbReference type="InterPro" id="IPR001478">
    <property type="entry name" value="PDZ"/>
</dbReference>
<dbReference type="Gene3D" id="2.30.42.10">
    <property type="match status" value="1"/>
</dbReference>
<reference evidence="2" key="2">
    <citation type="submission" date="2015-02" db="UniProtKB">
        <authorList>
            <consortium name="EnsemblMetazoa"/>
        </authorList>
    </citation>
    <scope>IDENTIFICATION</scope>
</reference>
<dbReference type="EMBL" id="JH431816">
    <property type="status" value="NOT_ANNOTATED_CDS"/>
    <property type="molecule type" value="Genomic_DNA"/>
</dbReference>
<accession>T1JM04</accession>
<dbReference type="InterPro" id="IPR036034">
    <property type="entry name" value="PDZ_sf"/>
</dbReference>
<dbReference type="Proteomes" id="UP000014500">
    <property type="component" value="Unassembled WGS sequence"/>
</dbReference>
<feature type="domain" description="PDZ" evidence="1">
    <location>
        <begin position="57"/>
        <end position="96"/>
    </location>
</feature>
<protein>
    <recommendedName>
        <fullName evidence="1">PDZ domain-containing protein</fullName>
    </recommendedName>
</protein>
<evidence type="ECO:0000313" key="3">
    <source>
        <dbReference type="Proteomes" id="UP000014500"/>
    </source>
</evidence>
<dbReference type="STRING" id="126957.T1JM04"/>
<dbReference type="HOGENOM" id="CLU_2365659_0_0_1"/>
<dbReference type="EnsemblMetazoa" id="SMAR014884-RA">
    <property type="protein sequence ID" value="SMAR014884-PA"/>
    <property type="gene ID" value="SMAR014884"/>
</dbReference>
<evidence type="ECO:0000259" key="1">
    <source>
        <dbReference type="PROSITE" id="PS50106"/>
    </source>
</evidence>
<keyword evidence="3" id="KW-1185">Reference proteome</keyword>